<gene>
    <name evidence="1" type="ORF">BpHYR1_013644</name>
</gene>
<evidence type="ECO:0000313" key="1">
    <source>
        <dbReference type="EMBL" id="RNA40426.1"/>
    </source>
</evidence>
<protein>
    <submittedName>
        <fullName evidence="1">Uncharacterized protein</fullName>
    </submittedName>
</protein>
<sequence>MQMCFKEKTQMTFLDPNKENFKCGVLKKLSRLMSLTGRSLSGSRHCTVLGKRGLGQRGQGRSPSLEFWK</sequence>
<evidence type="ECO:0000313" key="2">
    <source>
        <dbReference type="Proteomes" id="UP000276133"/>
    </source>
</evidence>
<dbReference type="EMBL" id="REGN01000642">
    <property type="protein sequence ID" value="RNA40426.1"/>
    <property type="molecule type" value="Genomic_DNA"/>
</dbReference>
<keyword evidence="2" id="KW-1185">Reference proteome</keyword>
<name>A0A3M7SXF6_BRAPC</name>
<proteinExistence type="predicted"/>
<reference evidence="1 2" key="1">
    <citation type="journal article" date="2018" name="Sci. Rep.">
        <title>Genomic signatures of local adaptation to the degree of environmental predictability in rotifers.</title>
        <authorList>
            <person name="Franch-Gras L."/>
            <person name="Hahn C."/>
            <person name="Garcia-Roger E.M."/>
            <person name="Carmona M.J."/>
            <person name="Serra M."/>
            <person name="Gomez A."/>
        </authorList>
    </citation>
    <scope>NUCLEOTIDE SEQUENCE [LARGE SCALE GENOMIC DNA]</scope>
    <source>
        <strain evidence="1">HYR1</strain>
    </source>
</reference>
<accession>A0A3M7SXF6</accession>
<organism evidence="1 2">
    <name type="scientific">Brachionus plicatilis</name>
    <name type="common">Marine rotifer</name>
    <name type="synonym">Brachionus muelleri</name>
    <dbReference type="NCBI Taxonomy" id="10195"/>
    <lineage>
        <taxon>Eukaryota</taxon>
        <taxon>Metazoa</taxon>
        <taxon>Spiralia</taxon>
        <taxon>Gnathifera</taxon>
        <taxon>Rotifera</taxon>
        <taxon>Eurotatoria</taxon>
        <taxon>Monogononta</taxon>
        <taxon>Pseudotrocha</taxon>
        <taxon>Ploima</taxon>
        <taxon>Brachionidae</taxon>
        <taxon>Brachionus</taxon>
    </lineage>
</organism>
<dbReference type="AlphaFoldDB" id="A0A3M7SXF6"/>
<dbReference type="Proteomes" id="UP000276133">
    <property type="component" value="Unassembled WGS sequence"/>
</dbReference>
<comment type="caution">
    <text evidence="1">The sequence shown here is derived from an EMBL/GenBank/DDBJ whole genome shotgun (WGS) entry which is preliminary data.</text>
</comment>